<dbReference type="InterPro" id="IPR041471">
    <property type="entry name" value="UvrB_inter"/>
</dbReference>
<evidence type="ECO:0000256" key="7">
    <source>
        <dbReference type="ARBA" id="ARBA00023125"/>
    </source>
</evidence>
<feature type="domain" description="Helicase C-terminal" evidence="11">
    <location>
        <begin position="800"/>
        <end position="954"/>
    </location>
</feature>
<keyword evidence="4 9" id="KW-0378">Hydrolase</keyword>
<dbReference type="SMART" id="SM00490">
    <property type="entry name" value="HELICc"/>
    <property type="match status" value="1"/>
</dbReference>
<dbReference type="InterPro" id="IPR048635">
    <property type="entry name" value="MFD_D3"/>
</dbReference>
<sequence length="1145" mass="127600">MRLLPAISLPPAGQRTRLVLPPGSADASLLADLARPGQQTVILTDNAQTAVRLKEELPYFRPELRVALLPDWETLPYDSFSPHHDLISERLATLWQIRQNQVDVVLIPAQTALLPLPPVEYLAAYTFFLKQKDRLDLDALRADLAMAGYTHVTQVYGPGEFSIRGGLIDLYPMGSPLPYRIDLFDDEIDSIRTFDPDTQRSVYPVKDIRLLPAREFPLDDAGRAKFRSRFREVFEGDPTKSRIYKDISNGLIPPGVEYYLPLFFDQTATLFDYLPADALLVSHGELMLACEAFWTDTRSRYRMLAGDRDRPCLPPEQLFLATDRLFGLLKPYRRIELSRQAAAVEDAAETAWREAAAPLPSLLVDRRADNPISRLADFVNGFPGRVLLLAESLGRRETLAQYFAEYGLKTPTIEHWAEFTASDSRVLLGVSPLMAGFVANTASVAIVTEADLYGSPGPGQRRKGQKRSNPEGMLRDLSELKIGDPVVHEQHGIGRYMGLIGMDLGEGTSEMLLIEYSGGDKLYVPVAQLHLISRYSGGAPDAAPLHKLGSGHWEKAKRRAAEQVRDTAAELLNLYARRAARQGYAFKLTPHDYEAFCAGFGFEETPDQAAAIEAVVADMTSGQPMDRLICGDVGFGKTEVALRAAFVAVADGKQVAVLVPTTLLAEQHFQNFSDRFADWPVKIAEFSRFRSKKETDAAIKGLADGQIDIVIGTHKLVQEGVNFARLGLVIIDEEHRFGVRQKEQLKALRSEVDVLTLTATPIPRTLAMSLEGLRDFSVIATAPSRRLAIKTFVASWSDGVIREAVLRELKRGGQVFFLHNEVETIENMRERLAQLLPEARIGVAHGQMRERELEHVMRDFYQQRFNLLLCTTIIETGIDIPNANTIIMNRADKFGLAQLHQMRGRVGRSHHQAYAYLLVPDVKSLTPAAQKRLEAIQTMEELGSGFYLAMHDLEIRGAGEVLGDSQSGEMQEIGFALYSAMLNEAVKALKKGIEPDLNAPLGVATEINLHSPALLPDDYCPDVHERLVLYKRLANCESAEELDEMQQELIDRFGLLPSPAKILLDCHRLRLFARPLGVAKLDASDSTIVVQFAAKNNIDPMKVIKLIQSKRNYKLAGQDRLKVETQLPDPALRAARVKELLQELQ</sequence>
<dbReference type="Pfam" id="PF03461">
    <property type="entry name" value="TRCF"/>
    <property type="match status" value="1"/>
</dbReference>
<dbReference type="PROSITE" id="PS51194">
    <property type="entry name" value="HELICASE_CTER"/>
    <property type="match status" value="1"/>
</dbReference>
<comment type="subcellular location">
    <subcellularLocation>
        <location evidence="9">Cytoplasm</location>
    </subcellularLocation>
</comment>
<dbReference type="InterPro" id="IPR037235">
    <property type="entry name" value="TRCF-like_C_D7"/>
</dbReference>
<dbReference type="Gene3D" id="3.40.50.300">
    <property type="entry name" value="P-loop containing nucleotide triphosphate hydrolases"/>
    <property type="match status" value="2"/>
</dbReference>
<comment type="similarity">
    <text evidence="9">In the N-terminal section; belongs to the UvrB family.</text>
</comment>
<dbReference type="SMART" id="SM01058">
    <property type="entry name" value="CarD_TRCF"/>
    <property type="match status" value="1"/>
</dbReference>
<evidence type="ECO:0000256" key="2">
    <source>
        <dbReference type="ARBA" id="ARBA00022741"/>
    </source>
</evidence>
<dbReference type="GO" id="GO:0016787">
    <property type="term" value="F:hydrolase activity"/>
    <property type="evidence" value="ECO:0007669"/>
    <property type="project" value="UniProtKB-KW"/>
</dbReference>
<keyword evidence="1 9" id="KW-0963">Cytoplasm</keyword>
<keyword evidence="3 9" id="KW-0227">DNA damage</keyword>
<dbReference type="Pfam" id="PF00271">
    <property type="entry name" value="Helicase_C"/>
    <property type="match status" value="1"/>
</dbReference>
<comment type="caution">
    <text evidence="12">The sequence shown here is derived from an EMBL/GenBank/DDBJ whole genome shotgun (WGS) entry which is preliminary data.</text>
</comment>
<dbReference type="Proteomes" id="UP001595791">
    <property type="component" value="Unassembled WGS sequence"/>
</dbReference>
<dbReference type="CDD" id="cd17991">
    <property type="entry name" value="DEXHc_TRCF"/>
    <property type="match status" value="1"/>
</dbReference>
<protein>
    <recommendedName>
        <fullName evidence="9">Transcription-repair-coupling factor</fullName>
        <shortName evidence="9">TRCF</shortName>
        <ecNumber evidence="9">3.6.4.-</ecNumber>
    </recommendedName>
</protein>
<feature type="domain" description="Helicase ATP-binding" evidence="10">
    <location>
        <begin position="618"/>
        <end position="779"/>
    </location>
</feature>
<dbReference type="InterPro" id="IPR001650">
    <property type="entry name" value="Helicase_C-like"/>
</dbReference>
<dbReference type="PROSITE" id="PS51192">
    <property type="entry name" value="HELICASE_ATP_BIND_1"/>
    <property type="match status" value="1"/>
</dbReference>
<dbReference type="Pfam" id="PF17757">
    <property type="entry name" value="UvrB_inter"/>
    <property type="match status" value="1"/>
</dbReference>
<proteinExistence type="inferred from homology"/>
<dbReference type="SMART" id="SM00982">
    <property type="entry name" value="TRCF"/>
    <property type="match status" value="1"/>
</dbReference>
<dbReference type="SMART" id="SM00487">
    <property type="entry name" value="DEXDc"/>
    <property type="match status" value="1"/>
</dbReference>
<dbReference type="SUPFAM" id="SSF141259">
    <property type="entry name" value="CarD-like"/>
    <property type="match status" value="1"/>
</dbReference>
<organism evidence="12 13">
    <name type="scientific">Chitinimonas lacunae</name>
    <dbReference type="NCBI Taxonomy" id="1963018"/>
    <lineage>
        <taxon>Bacteria</taxon>
        <taxon>Pseudomonadati</taxon>
        <taxon>Pseudomonadota</taxon>
        <taxon>Betaproteobacteria</taxon>
        <taxon>Neisseriales</taxon>
        <taxon>Chitinibacteraceae</taxon>
        <taxon>Chitinimonas</taxon>
    </lineage>
</organism>
<accession>A0ABV8MKM2</accession>
<dbReference type="Pfam" id="PF21132">
    <property type="entry name" value="MFD_D3"/>
    <property type="match status" value="1"/>
</dbReference>
<evidence type="ECO:0000256" key="1">
    <source>
        <dbReference type="ARBA" id="ARBA00022490"/>
    </source>
</evidence>
<dbReference type="Pfam" id="PF02559">
    <property type="entry name" value="CarD_TRCF_RID"/>
    <property type="match status" value="1"/>
</dbReference>
<dbReference type="InterPro" id="IPR047112">
    <property type="entry name" value="RecG/Mfd"/>
</dbReference>
<keyword evidence="7 9" id="KW-0238">DNA-binding</keyword>
<keyword evidence="13" id="KW-1185">Reference proteome</keyword>
<dbReference type="HAMAP" id="MF_00969">
    <property type="entry name" value="TRCF"/>
    <property type="match status" value="1"/>
</dbReference>
<evidence type="ECO:0000313" key="12">
    <source>
        <dbReference type="EMBL" id="MFC4158614.1"/>
    </source>
</evidence>
<dbReference type="InterPro" id="IPR011545">
    <property type="entry name" value="DEAD/DEAH_box_helicase_dom"/>
</dbReference>
<dbReference type="InterPro" id="IPR005118">
    <property type="entry name" value="TRCF_C"/>
</dbReference>
<comment type="function">
    <text evidence="9">Couples transcription and DNA repair by recognizing RNA polymerase (RNAP) stalled at DNA lesions. Mediates ATP-dependent release of RNAP and its truncated transcript from the DNA, and recruitment of nucleotide excision repair machinery to the damaged site.</text>
</comment>
<dbReference type="Gene3D" id="3.40.50.11180">
    <property type="match status" value="1"/>
</dbReference>
<dbReference type="InterPro" id="IPR004576">
    <property type="entry name" value="Mfd"/>
</dbReference>
<evidence type="ECO:0000259" key="11">
    <source>
        <dbReference type="PROSITE" id="PS51194"/>
    </source>
</evidence>
<dbReference type="SUPFAM" id="SSF143517">
    <property type="entry name" value="TRCF domain-like"/>
    <property type="match status" value="1"/>
</dbReference>
<dbReference type="CDD" id="cd18810">
    <property type="entry name" value="SF2_C_TRCF"/>
    <property type="match status" value="1"/>
</dbReference>
<dbReference type="InterPro" id="IPR014001">
    <property type="entry name" value="Helicase_ATP-bd"/>
</dbReference>
<dbReference type="InterPro" id="IPR003711">
    <property type="entry name" value="CarD-like/TRCF_RID"/>
</dbReference>
<evidence type="ECO:0000256" key="8">
    <source>
        <dbReference type="ARBA" id="ARBA00023204"/>
    </source>
</evidence>
<evidence type="ECO:0000256" key="5">
    <source>
        <dbReference type="ARBA" id="ARBA00022806"/>
    </source>
</evidence>
<dbReference type="Gene3D" id="3.40.50.11140">
    <property type="match status" value="1"/>
</dbReference>
<dbReference type="Gene3D" id="2.40.10.170">
    <property type="match status" value="1"/>
</dbReference>
<reference evidence="13" key="1">
    <citation type="journal article" date="2019" name="Int. J. Syst. Evol. Microbiol.">
        <title>The Global Catalogue of Microorganisms (GCM) 10K type strain sequencing project: providing services to taxonomists for standard genome sequencing and annotation.</title>
        <authorList>
            <consortium name="The Broad Institute Genomics Platform"/>
            <consortium name="The Broad Institute Genome Sequencing Center for Infectious Disease"/>
            <person name="Wu L."/>
            <person name="Ma J."/>
        </authorList>
    </citation>
    <scope>NUCLEOTIDE SEQUENCE [LARGE SCALE GENOMIC DNA]</scope>
    <source>
        <strain evidence="13">LMG 29894</strain>
    </source>
</reference>
<dbReference type="Gene3D" id="3.30.2060.10">
    <property type="entry name" value="Penicillin-binding protein 1b domain"/>
    <property type="match status" value="1"/>
</dbReference>
<keyword evidence="8 9" id="KW-0234">DNA repair</keyword>
<dbReference type="PANTHER" id="PTHR47964">
    <property type="entry name" value="ATP-DEPENDENT DNA HELICASE HOMOLOG RECG, CHLOROPLASTIC"/>
    <property type="match status" value="1"/>
</dbReference>
<dbReference type="Pfam" id="PF00270">
    <property type="entry name" value="DEAD"/>
    <property type="match status" value="1"/>
</dbReference>
<evidence type="ECO:0000256" key="9">
    <source>
        <dbReference type="HAMAP-Rule" id="MF_00969"/>
    </source>
</evidence>
<dbReference type="NCBIfam" id="TIGR00580">
    <property type="entry name" value="mfd"/>
    <property type="match status" value="1"/>
</dbReference>
<gene>
    <name evidence="9 12" type="primary">mfd</name>
    <name evidence="12" type="ORF">ACFOW7_04475</name>
</gene>
<dbReference type="EMBL" id="JBHSBU010000001">
    <property type="protein sequence ID" value="MFC4158614.1"/>
    <property type="molecule type" value="Genomic_DNA"/>
</dbReference>
<dbReference type="InterPro" id="IPR027417">
    <property type="entry name" value="P-loop_NTPase"/>
</dbReference>
<evidence type="ECO:0000313" key="13">
    <source>
        <dbReference type="Proteomes" id="UP001595791"/>
    </source>
</evidence>
<comment type="similarity">
    <text evidence="9">In the C-terminal section; belongs to the helicase family. RecG subfamily.</text>
</comment>
<dbReference type="EC" id="3.6.4.-" evidence="9"/>
<name>A0ABV8MKM2_9NEIS</name>
<dbReference type="SUPFAM" id="SSF52540">
    <property type="entry name" value="P-loop containing nucleoside triphosphate hydrolases"/>
    <property type="match status" value="4"/>
</dbReference>
<dbReference type="Gene3D" id="3.90.1150.50">
    <property type="entry name" value="Transcription-repair-coupling factor, D7 domain"/>
    <property type="match status" value="1"/>
</dbReference>
<keyword evidence="5" id="KW-0347">Helicase</keyword>
<dbReference type="RefSeq" id="WP_378161480.1">
    <property type="nucleotide sequence ID" value="NZ_JBHSBU010000001.1"/>
</dbReference>
<dbReference type="NCBIfam" id="NF007966">
    <property type="entry name" value="PRK10689.1"/>
    <property type="match status" value="1"/>
</dbReference>
<keyword evidence="2 9" id="KW-0547">Nucleotide-binding</keyword>
<dbReference type="InterPro" id="IPR036101">
    <property type="entry name" value="CarD-like/TRCF_RID_sf"/>
</dbReference>
<evidence type="ECO:0000256" key="6">
    <source>
        <dbReference type="ARBA" id="ARBA00022840"/>
    </source>
</evidence>
<evidence type="ECO:0000256" key="4">
    <source>
        <dbReference type="ARBA" id="ARBA00022801"/>
    </source>
</evidence>
<evidence type="ECO:0000259" key="10">
    <source>
        <dbReference type="PROSITE" id="PS51192"/>
    </source>
</evidence>
<dbReference type="PANTHER" id="PTHR47964:SF1">
    <property type="entry name" value="ATP-DEPENDENT DNA HELICASE HOMOLOG RECG, CHLOROPLASTIC"/>
    <property type="match status" value="1"/>
</dbReference>
<keyword evidence="6 9" id="KW-0067">ATP-binding</keyword>
<evidence type="ECO:0000256" key="3">
    <source>
        <dbReference type="ARBA" id="ARBA00022763"/>
    </source>
</evidence>